<dbReference type="PANTHER" id="PTHR30093:SF44">
    <property type="entry name" value="TYPE II SECRETION SYSTEM CORE PROTEIN G"/>
    <property type="match status" value="1"/>
</dbReference>
<comment type="subcellular location">
    <subcellularLocation>
        <location evidence="1">Membrane</location>
        <topology evidence="1">Single-pass membrane protein</topology>
    </subcellularLocation>
</comment>
<gene>
    <name evidence="7" type="ORF">JK634_16345</name>
</gene>
<dbReference type="InterPro" id="IPR045584">
    <property type="entry name" value="Pilin-like"/>
</dbReference>
<evidence type="ECO:0000256" key="6">
    <source>
        <dbReference type="SAM" id="Phobius"/>
    </source>
</evidence>
<dbReference type="PANTHER" id="PTHR30093">
    <property type="entry name" value="GENERAL SECRETION PATHWAY PROTEIN G"/>
    <property type="match status" value="1"/>
</dbReference>
<proteinExistence type="predicted"/>
<keyword evidence="3 6" id="KW-0812">Transmembrane</keyword>
<protein>
    <submittedName>
        <fullName evidence="7">Type II secretion system protein</fullName>
    </submittedName>
</protein>
<dbReference type="SUPFAM" id="SSF54523">
    <property type="entry name" value="Pili subunits"/>
    <property type="match status" value="1"/>
</dbReference>
<dbReference type="GO" id="GO:0015627">
    <property type="term" value="C:type II protein secretion system complex"/>
    <property type="evidence" value="ECO:0007669"/>
    <property type="project" value="InterPro"/>
</dbReference>
<dbReference type="PROSITE" id="PS00409">
    <property type="entry name" value="PROKAR_NTER_METHYL"/>
    <property type="match status" value="1"/>
</dbReference>
<dbReference type="InterPro" id="IPR000983">
    <property type="entry name" value="Bac_GSPG_pilin"/>
</dbReference>
<dbReference type="AlphaFoldDB" id="A0A937FKD1"/>
<keyword evidence="8" id="KW-1185">Reference proteome</keyword>
<dbReference type="GO" id="GO:0016020">
    <property type="term" value="C:membrane"/>
    <property type="evidence" value="ECO:0007669"/>
    <property type="project" value="UniProtKB-SubCell"/>
</dbReference>
<evidence type="ECO:0000256" key="5">
    <source>
        <dbReference type="ARBA" id="ARBA00023136"/>
    </source>
</evidence>
<keyword evidence="2" id="KW-0488">Methylation</keyword>
<reference evidence="7" key="1">
    <citation type="submission" date="2021-01" db="EMBL/GenBank/DDBJ databases">
        <title>Genome public.</title>
        <authorList>
            <person name="Liu C."/>
            <person name="Sun Q."/>
        </authorList>
    </citation>
    <scope>NUCLEOTIDE SEQUENCE</scope>
    <source>
        <strain evidence="7">YIM B02565</strain>
    </source>
</reference>
<evidence type="ECO:0000256" key="1">
    <source>
        <dbReference type="ARBA" id="ARBA00004167"/>
    </source>
</evidence>
<dbReference type="Gene3D" id="3.30.700.10">
    <property type="entry name" value="Glycoprotein, Type 4 Pilin"/>
    <property type="match status" value="1"/>
</dbReference>
<keyword evidence="4 6" id="KW-1133">Transmembrane helix</keyword>
<dbReference type="PRINTS" id="PR00813">
    <property type="entry name" value="BCTERIALGSPG"/>
</dbReference>
<dbReference type="NCBIfam" id="TIGR02532">
    <property type="entry name" value="IV_pilin_GFxxxE"/>
    <property type="match status" value="1"/>
</dbReference>
<dbReference type="GO" id="GO:0015628">
    <property type="term" value="P:protein secretion by the type II secretion system"/>
    <property type="evidence" value="ECO:0007669"/>
    <property type="project" value="InterPro"/>
</dbReference>
<sequence length="125" mass="13769">MKRRKRKGFTLIEVVAVMAIIGILAVALVPRVSKYMNQAKKVKVLSQVRTVVTNAEMYNAKNNSPIPSDTLVSDFDAYIAADERVDFAKDTKMIESLKLSQCQAILNEERDFTIGGDGTISVATS</sequence>
<dbReference type="EMBL" id="JAESWA010000024">
    <property type="protein sequence ID" value="MBL4933366.1"/>
    <property type="molecule type" value="Genomic_DNA"/>
</dbReference>
<evidence type="ECO:0000256" key="4">
    <source>
        <dbReference type="ARBA" id="ARBA00022989"/>
    </source>
</evidence>
<evidence type="ECO:0000256" key="2">
    <source>
        <dbReference type="ARBA" id="ARBA00022481"/>
    </source>
</evidence>
<accession>A0A937FKD1</accession>
<comment type="caution">
    <text evidence="7">The sequence shown here is derived from an EMBL/GenBank/DDBJ whole genome shotgun (WGS) entry which is preliminary data.</text>
</comment>
<evidence type="ECO:0000313" key="8">
    <source>
        <dbReference type="Proteomes" id="UP000623681"/>
    </source>
</evidence>
<evidence type="ECO:0000256" key="3">
    <source>
        <dbReference type="ARBA" id="ARBA00022692"/>
    </source>
</evidence>
<dbReference type="Proteomes" id="UP000623681">
    <property type="component" value="Unassembled WGS sequence"/>
</dbReference>
<dbReference type="InterPro" id="IPR012902">
    <property type="entry name" value="N_methyl_site"/>
</dbReference>
<organism evidence="7 8">
    <name type="scientific">Clostridium paridis</name>
    <dbReference type="NCBI Taxonomy" id="2803863"/>
    <lineage>
        <taxon>Bacteria</taxon>
        <taxon>Bacillati</taxon>
        <taxon>Bacillota</taxon>
        <taxon>Clostridia</taxon>
        <taxon>Eubacteriales</taxon>
        <taxon>Clostridiaceae</taxon>
        <taxon>Clostridium</taxon>
    </lineage>
</organism>
<name>A0A937FKD1_9CLOT</name>
<keyword evidence="5 6" id="KW-0472">Membrane</keyword>
<dbReference type="Pfam" id="PF07963">
    <property type="entry name" value="N_methyl"/>
    <property type="match status" value="1"/>
</dbReference>
<dbReference type="RefSeq" id="WP_202768806.1">
    <property type="nucleotide sequence ID" value="NZ_JAESWA010000024.1"/>
</dbReference>
<evidence type="ECO:0000313" key="7">
    <source>
        <dbReference type="EMBL" id="MBL4933366.1"/>
    </source>
</evidence>
<feature type="transmembrane region" description="Helical" evidence="6">
    <location>
        <begin position="9"/>
        <end position="29"/>
    </location>
</feature>